<gene>
    <name evidence="2" type="ORF">OHC33_008662</name>
</gene>
<sequence length="613" mass="69141">MLERQPLTNIQNESLIHKKVQRTYGKKAKASATMASAREIFTATHKLEESLQNLNISHENEVVKQSHKDEAVVKTEEVDTISRKVRSRKSYIQQSTKLEAATTPISSSDATKSSSTGRIKRTKSKSESHYLIGTSETQAPTTQISKDEQAIQKFASKYSDRKILPFEKYGNLISKKYDVKKIGEGAYSSVFALTRRQRTTDGASTPSSQSQCSNSTSQSQSHSEDISYGTTILKMMPIAPPSQPDLEGQTVPFHIANELQTMNIMDSIHGFIRYRGLIVVKGTWPANFLDAFRQFTKTLRKKAENEDPESAYGEDQYYALIEMEDAGQELNDVVKRPSDFQIYDVFWQTCIHLAAAESEREFEHRDLHVSNICVKPDFISDGEDSDRIDLTESMASSMKESPEMSLGMSNISVTLIDYTFSRLVLPPDSGYDEHGTKSTNFREFVVDGDDYDTLLAKCLTPKEQKRIGNSGEKFENRMQQLTYAKVAKIVDVMHERAECGDQSSDPAVKQHLAPWEQSVPKSNVCWLGYLLTCLLARAGKTSKTKYVAGSNEAAKMVQDELRSKMLQLKKLLLEEDIELMPSSATDVVNIGVKNGWLRREEIDRFKERLEEDS</sequence>
<feature type="region of interest" description="Disordered" evidence="1">
    <location>
        <begin position="198"/>
        <end position="224"/>
    </location>
</feature>
<feature type="compositionally biased region" description="Low complexity" evidence="1">
    <location>
        <begin position="106"/>
        <end position="115"/>
    </location>
</feature>
<evidence type="ECO:0000256" key="1">
    <source>
        <dbReference type="SAM" id="MobiDB-lite"/>
    </source>
</evidence>
<dbReference type="Proteomes" id="UP001316803">
    <property type="component" value="Unassembled WGS sequence"/>
</dbReference>
<feature type="region of interest" description="Disordered" evidence="1">
    <location>
        <begin position="102"/>
        <end position="145"/>
    </location>
</feature>
<dbReference type="Pfam" id="PF12330">
    <property type="entry name" value="Haspin_kinase"/>
    <property type="match status" value="1"/>
</dbReference>
<feature type="compositionally biased region" description="Polar residues" evidence="1">
    <location>
        <begin position="134"/>
        <end position="144"/>
    </location>
</feature>
<protein>
    <submittedName>
        <fullName evidence="2">Uncharacterized protein</fullName>
    </submittedName>
</protein>
<dbReference type="GO" id="GO:0005634">
    <property type="term" value="C:nucleus"/>
    <property type="evidence" value="ECO:0007669"/>
    <property type="project" value="TreeGrafter"/>
</dbReference>
<dbReference type="PANTHER" id="PTHR24419">
    <property type="entry name" value="INTERLEUKIN-1 RECEPTOR-ASSOCIATED KINASE"/>
    <property type="match status" value="1"/>
</dbReference>
<evidence type="ECO:0000313" key="3">
    <source>
        <dbReference type="Proteomes" id="UP001316803"/>
    </source>
</evidence>
<dbReference type="InterPro" id="IPR011009">
    <property type="entry name" value="Kinase-like_dom_sf"/>
</dbReference>
<dbReference type="SUPFAM" id="SSF56112">
    <property type="entry name" value="Protein kinase-like (PK-like)"/>
    <property type="match status" value="1"/>
</dbReference>
<dbReference type="GO" id="GO:0035556">
    <property type="term" value="P:intracellular signal transduction"/>
    <property type="evidence" value="ECO:0007669"/>
    <property type="project" value="TreeGrafter"/>
</dbReference>
<reference evidence="2 3" key="1">
    <citation type="submission" date="2022-12" db="EMBL/GenBank/DDBJ databases">
        <title>Genomic features and morphological characterization of a novel Knufia sp. strain isolated from spacecraft assembly facility.</title>
        <authorList>
            <person name="Teixeira M."/>
            <person name="Chander A.M."/>
            <person name="Stajich J.E."/>
            <person name="Venkateswaran K."/>
        </authorList>
    </citation>
    <scope>NUCLEOTIDE SEQUENCE [LARGE SCALE GENOMIC DNA]</scope>
    <source>
        <strain evidence="2 3">FJI-L2-BK-P2</strain>
    </source>
</reference>
<proteinExistence type="predicted"/>
<dbReference type="Gene3D" id="3.30.200.20">
    <property type="entry name" value="Phosphorylase Kinase, domain 1"/>
    <property type="match status" value="1"/>
</dbReference>
<dbReference type="GO" id="GO:0000278">
    <property type="term" value="P:mitotic cell cycle"/>
    <property type="evidence" value="ECO:0007669"/>
    <property type="project" value="TreeGrafter"/>
</dbReference>
<feature type="compositionally biased region" description="Low complexity" evidence="1">
    <location>
        <begin position="204"/>
        <end position="221"/>
    </location>
</feature>
<accession>A0AAN8I3C9</accession>
<evidence type="ECO:0000313" key="2">
    <source>
        <dbReference type="EMBL" id="KAK5950194.1"/>
    </source>
</evidence>
<comment type="caution">
    <text evidence="2">The sequence shown here is derived from an EMBL/GenBank/DDBJ whole genome shotgun (WGS) entry which is preliminary data.</text>
</comment>
<dbReference type="PANTHER" id="PTHR24419:SF18">
    <property type="entry name" value="SERINE_THREONINE-PROTEIN KINASE HASPIN"/>
    <property type="match status" value="1"/>
</dbReference>
<dbReference type="EMBL" id="JAKLMC020000028">
    <property type="protein sequence ID" value="KAK5950194.1"/>
    <property type="molecule type" value="Genomic_DNA"/>
</dbReference>
<organism evidence="2 3">
    <name type="scientific">Knufia fluminis</name>
    <dbReference type="NCBI Taxonomy" id="191047"/>
    <lineage>
        <taxon>Eukaryota</taxon>
        <taxon>Fungi</taxon>
        <taxon>Dikarya</taxon>
        <taxon>Ascomycota</taxon>
        <taxon>Pezizomycotina</taxon>
        <taxon>Eurotiomycetes</taxon>
        <taxon>Chaetothyriomycetidae</taxon>
        <taxon>Chaetothyriales</taxon>
        <taxon>Trichomeriaceae</taxon>
        <taxon>Knufia</taxon>
    </lineage>
</organism>
<dbReference type="GO" id="GO:0072354">
    <property type="term" value="F:histone H3T3 kinase activity"/>
    <property type="evidence" value="ECO:0007669"/>
    <property type="project" value="TreeGrafter"/>
</dbReference>
<keyword evidence="3" id="KW-1185">Reference proteome</keyword>
<dbReference type="GO" id="GO:0005737">
    <property type="term" value="C:cytoplasm"/>
    <property type="evidence" value="ECO:0007669"/>
    <property type="project" value="TreeGrafter"/>
</dbReference>
<dbReference type="AlphaFoldDB" id="A0AAN8I3C9"/>
<dbReference type="Gene3D" id="1.10.510.10">
    <property type="entry name" value="Transferase(Phosphotransferase) domain 1"/>
    <property type="match status" value="1"/>
</dbReference>
<name>A0AAN8I3C9_9EURO</name>